<evidence type="ECO:0000313" key="3">
    <source>
        <dbReference type="EMBL" id="KYQ99769.1"/>
    </source>
</evidence>
<dbReference type="STRING" id="361077.A0A152A0N0"/>
<comment type="caution">
    <text evidence="3">The sequence shown here is derived from an EMBL/GenBank/DDBJ whole genome shotgun (WGS) entry which is preliminary data.</text>
</comment>
<dbReference type="OMA" id="YMYRSIL"/>
<dbReference type="Proteomes" id="UP000076078">
    <property type="component" value="Unassembled WGS sequence"/>
</dbReference>
<evidence type="ECO:0000256" key="1">
    <source>
        <dbReference type="ARBA" id="ARBA00009508"/>
    </source>
</evidence>
<protein>
    <submittedName>
        <fullName evidence="3">LYR motif-containing protein 1</fullName>
    </submittedName>
</protein>
<dbReference type="InterPro" id="IPR008011">
    <property type="entry name" value="Complex1_LYR_dom"/>
</dbReference>
<dbReference type="CDD" id="cd20261">
    <property type="entry name" value="Complex1_LYR_LYRM1"/>
    <property type="match status" value="1"/>
</dbReference>
<proteinExistence type="inferred from homology"/>
<dbReference type="Pfam" id="PF05347">
    <property type="entry name" value="Complex1_LYR"/>
    <property type="match status" value="1"/>
</dbReference>
<dbReference type="GO" id="GO:0005739">
    <property type="term" value="C:mitochondrion"/>
    <property type="evidence" value="ECO:0007669"/>
    <property type="project" value="TreeGrafter"/>
</dbReference>
<comment type="similarity">
    <text evidence="1">Belongs to the complex I LYR family.</text>
</comment>
<organism evidence="3 4">
    <name type="scientific">Tieghemostelium lacteum</name>
    <name type="common">Slime mold</name>
    <name type="synonym">Dictyostelium lacteum</name>
    <dbReference type="NCBI Taxonomy" id="361077"/>
    <lineage>
        <taxon>Eukaryota</taxon>
        <taxon>Amoebozoa</taxon>
        <taxon>Evosea</taxon>
        <taxon>Eumycetozoa</taxon>
        <taxon>Dictyostelia</taxon>
        <taxon>Dictyosteliales</taxon>
        <taxon>Raperosteliaceae</taxon>
        <taxon>Tieghemostelium</taxon>
    </lineage>
</organism>
<dbReference type="AlphaFoldDB" id="A0A152A0N0"/>
<name>A0A152A0N0_TIELA</name>
<dbReference type="InterPro" id="IPR040330">
    <property type="entry name" value="LYRM1"/>
</dbReference>
<dbReference type="EMBL" id="LODT01000020">
    <property type="protein sequence ID" value="KYQ99769.1"/>
    <property type="molecule type" value="Genomic_DNA"/>
</dbReference>
<feature type="domain" description="Complex 1 LYR protein" evidence="2">
    <location>
        <begin position="5"/>
        <end position="61"/>
    </location>
</feature>
<keyword evidence="4" id="KW-1185">Reference proteome</keyword>
<dbReference type="InParanoid" id="A0A152A0N0"/>
<dbReference type="PANTHER" id="PTHR14273:SF0">
    <property type="entry name" value="LYR MOTIF-CONTAINING PROTEIN 1"/>
    <property type="match status" value="1"/>
</dbReference>
<evidence type="ECO:0000259" key="2">
    <source>
        <dbReference type="Pfam" id="PF05347"/>
    </source>
</evidence>
<sequence>MSRHKQVIYMYRSILRVANSWENINQKEDIRNECRNTFQKYKDLEDNEEIDSKIEEARARLLLALHYKIPYEKKKYNLHLNTMKPSNEQDESNIN</sequence>
<evidence type="ECO:0000313" key="4">
    <source>
        <dbReference type="Proteomes" id="UP000076078"/>
    </source>
</evidence>
<dbReference type="PANTHER" id="PTHR14273">
    <property type="entry name" value="LYR MOTIF-CONTAINING PROTEIN 1"/>
    <property type="match status" value="1"/>
</dbReference>
<dbReference type="OrthoDB" id="275715at2759"/>
<gene>
    <name evidence="3" type="ORF">DLAC_03714</name>
</gene>
<reference evidence="3 4" key="1">
    <citation type="submission" date="2015-12" db="EMBL/GenBank/DDBJ databases">
        <title>Dictyostelia acquired genes for synthesis and detection of signals that induce cell-type specialization by lateral gene transfer from prokaryotes.</title>
        <authorList>
            <person name="Gloeckner G."/>
            <person name="Schaap P."/>
        </authorList>
    </citation>
    <scope>NUCLEOTIDE SEQUENCE [LARGE SCALE GENOMIC DNA]</scope>
    <source>
        <strain evidence="3 4">TK</strain>
    </source>
</reference>
<dbReference type="InterPro" id="IPR045294">
    <property type="entry name" value="Complex1_LYR_LYRM1"/>
</dbReference>
<accession>A0A152A0N0</accession>